<reference evidence="1 2" key="2">
    <citation type="journal article" date="2017" name="Sci. Rep.">
        <title>A mobile pathogenicity chromosome in Fusarium oxysporum for infection of multiple cucurbit species.</title>
        <authorList>
            <person name="van Dam P."/>
            <person name="Fokkens L."/>
            <person name="Ayukawa Y."/>
            <person name="van der Gragt M."/>
            <person name="Ter Horst A."/>
            <person name="Brankovics B."/>
            <person name="Houterman P.M."/>
            <person name="Arie T."/>
            <person name="Rep M."/>
        </authorList>
    </citation>
    <scope>NUCLEOTIDE SEQUENCE [LARGE SCALE GENOMIC DNA]</scope>
    <source>
        <strain evidence="1 2">Forc016</strain>
    </source>
</reference>
<evidence type="ECO:0000313" key="1">
    <source>
        <dbReference type="EMBL" id="PCD30476.1"/>
    </source>
</evidence>
<name>A0A2H3GJY1_FUSOX</name>
<reference evidence="1 2" key="1">
    <citation type="journal article" date="2016" name="Environ. Microbiol.">
        <title>Effector profiles distinguish formae speciales of Fusarium oxysporum.</title>
        <authorList>
            <person name="van Dam P."/>
            <person name="Fokkens L."/>
            <person name="Schmidt S.M."/>
            <person name="Linmans J.H."/>
            <person name="Kistler H.C."/>
            <person name="Ma L.J."/>
            <person name="Rep M."/>
        </authorList>
    </citation>
    <scope>NUCLEOTIDE SEQUENCE [LARGE SCALE GENOMIC DNA]</scope>
    <source>
        <strain evidence="1 2">Forc016</strain>
    </source>
</reference>
<dbReference type="EMBL" id="MABQ02000007">
    <property type="protein sequence ID" value="PCD30476.1"/>
    <property type="molecule type" value="Genomic_DNA"/>
</dbReference>
<dbReference type="Proteomes" id="UP000219602">
    <property type="component" value="Chromosome 9"/>
</dbReference>
<sequence>MEMIRQSLISSDHEGELLIVSSDLEIGLGLGLGEDGPQPLAELSFSGALRVLRNNHGAGPDDPRLKWKRYVEGAQNSDVLPVDIFVVLHIDPTLPADCALALTALVEWALGVSSERESNIRVLTLCVDDDCDFLSTLIGLRAPELTVSHLDLAEDDDDPLKDARVYYSMGNRDAVEVISKSLIETPDVPKIIISFCPPDLEGDMEPLVENYRLEERIVSSAEDTGTILNIIERREKDKLVWLTIDPALPLHPVQFRGYGEVYVLLGSHHEHAPCWDNRTHQLVSYTRSTSSDERLFQLSWARQNSAEVHVLLLEESIEPVGDRNSSQSFKICGIRRRRLLENRQLGGFIMAVAELSSWELDVNGVLDCFIRYSLRRKIMKRRLEIQGILDRDQVALSQLEARALRSLLPMFNYDHRLALFVALDSDEIVRRVKIQLAVLVSLGLDKVVRLKLDQEIDPNSSSAKFIFGSCWGFA</sequence>
<protein>
    <submittedName>
        <fullName evidence="1">Uncharacterized protein</fullName>
    </submittedName>
</protein>
<evidence type="ECO:0000313" key="2">
    <source>
        <dbReference type="Proteomes" id="UP000219602"/>
    </source>
</evidence>
<accession>A0A2H3GJY1</accession>
<dbReference type="AlphaFoldDB" id="A0A2H3GJY1"/>
<organism evidence="1 2">
    <name type="scientific">Fusarium oxysporum f. sp. radicis-cucumerinum</name>
    <dbReference type="NCBI Taxonomy" id="327505"/>
    <lineage>
        <taxon>Eukaryota</taxon>
        <taxon>Fungi</taxon>
        <taxon>Dikarya</taxon>
        <taxon>Ascomycota</taxon>
        <taxon>Pezizomycotina</taxon>
        <taxon>Sordariomycetes</taxon>
        <taxon>Hypocreomycetidae</taxon>
        <taxon>Hypocreales</taxon>
        <taxon>Nectriaceae</taxon>
        <taxon>Fusarium</taxon>
        <taxon>Fusarium oxysporum species complex</taxon>
    </lineage>
</organism>
<gene>
    <name evidence="1" type="ORF">AU210_010157</name>
</gene>
<proteinExistence type="predicted"/>
<comment type="caution">
    <text evidence="1">The sequence shown here is derived from an EMBL/GenBank/DDBJ whole genome shotgun (WGS) entry which is preliminary data.</text>
</comment>